<dbReference type="KEGG" id="dar:Daro_2269"/>
<name>Q47DS5_DECAR</name>
<evidence type="ECO:0000256" key="2">
    <source>
        <dbReference type="SAM" id="SignalP"/>
    </source>
</evidence>
<proteinExistence type="predicted"/>
<feature type="region of interest" description="Disordered" evidence="1">
    <location>
        <begin position="47"/>
        <end position="91"/>
    </location>
</feature>
<organism evidence="3">
    <name type="scientific">Dechloromonas aromatica (strain RCB)</name>
    <dbReference type="NCBI Taxonomy" id="159087"/>
    <lineage>
        <taxon>Bacteria</taxon>
        <taxon>Pseudomonadati</taxon>
        <taxon>Pseudomonadota</taxon>
        <taxon>Betaproteobacteria</taxon>
        <taxon>Rhodocyclales</taxon>
        <taxon>Azonexaceae</taxon>
        <taxon>Dechloromonas</taxon>
    </lineage>
</organism>
<feature type="signal peptide" evidence="2">
    <location>
        <begin position="1"/>
        <end position="44"/>
    </location>
</feature>
<dbReference type="HOGENOM" id="CLU_191323_0_0_4"/>
<reference evidence="3" key="1">
    <citation type="submission" date="2005-08" db="EMBL/GenBank/DDBJ databases">
        <title>Complete sequence of Dechloromonas aromatica RCB.</title>
        <authorList>
            <person name="Salinero K.K."/>
            <person name="Copeland A."/>
            <person name="Lucas S."/>
            <person name="Lapidus A."/>
            <person name="Barry K."/>
            <person name="Detter J.C."/>
            <person name="Glavina T."/>
            <person name="Hammon N."/>
            <person name="Israni S."/>
            <person name="Pitluck S."/>
            <person name="Di Bartolo G."/>
            <person name="Trong S."/>
            <person name="Schmutz J."/>
            <person name="Larimer F."/>
            <person name="Land M."/>
            <person name="Ivanova N."/>
            <person name="Richardson P."/>
        </authorList>
    </citation>
    <scope>NUCLEOTIDE SEQUENCE</scope>
    <source>
        <strain evidence="3">RCB</strain>
    </source>
</reference>
<evidence type="ECO:0000313" key="3">
    <source>
        <dbReference type="EMBL" id="AAZ47006.1"/>
    </source>
</evidence>
<dbReference type="STRING" id="159087.Daro_2269"/>
<keyword evidence="2" id="KW-0732">Signal</keyword>
<sequence length="106" mass="11383">MVSGKQDQPGHFQTLFWRTIMNLQSVLSAALFATVTTLSLGVQAADADKAPPAAEMKADTGDIANKPHSHVQEKTGIPQTAPAAVPAGKKSAYQDMTKHFHPRDMK</sequence>
<feature type="chain" id="PRO_5004233403" evidence="2">
    <location>
        <begin position="45"/>
        <end position="106"/>
    </location>
</feature>
<protein>
    <submittedName>
        <fullName evidence="3">Uncharacterized protein</fullName>
    </submittedName>
</protein>
<dbReference type="EMBL" id="CP000089">
    <property type="protein sequence ID" value="AAZ47006.1"/>
    <property type="molecule type" value="Genomic_DNA"/>
</dbReference>
<dbReference type="AlphaFoldDB" id="Q47DS5"/>
<gene>
    <name evidence="3" type="ordered locus">Daro_2269</name>
</gene>
<evidence type="ECO:0000256" key="1">
    <source>
        <dbReference type="SAM" id="MobiDB-lite"/>
    </source>
</evidence>
<accession>Q47DS5</accession>